<evidence type="ECO:0000256" key="6">
    <source>
        <dbReference type="ARBA" id="ARBA00023136"/>
    </source>
</evidence>
<reference evidence="8 9" key="1">
    <citation type="submission" date="2021-07" db="EMBL/GenBank/DDBJ databases">
        <authorList>
            <person name="So Y."/>
        </authorList>
    </citation>
    <scope>NUCLEOTIDE SEQUENCE [LARGE SCALE GENOMIC DNA]</scope>
    <source>
        <strain evidence="8 9">Y3S6</strain>
    </source>
</reference>
<gene>
    <name evidence="8" type="ORF">KPL81_05625</name>
</gene>
<organism evidence="8 9">
    <name type="scientific">Billgrantia antri</name>
    <dbReference type="NCBI Taxonomy" id="2846777"/>
    <lineage>
        <taxon>Bacteria</taxon>
        <taxon>Pseudomonadati</taxon>
        <taxon>Pseudomonadota</taxon>
        <taxon>Gammaproteobacteria</taxon>
        <taxon>Oceanospirillales</taxon>
        <taxon>Halomonadaceae</taxon>
        <taxon>Billgrantia</taxon>
    </lineage>
</organism>
<comment type="subcellular location">
    <subcellularLocation>
        <location evidence="1">Cell membrane</location>
        <topology evidence="1">Multi-pass membrane protein</topology>
    </subcellularLocation>
</comment>
<name>A0ABS6ZLJ9_9GAMM</name>
<dbReference type="RefSeq" id="WP_219791010.1">
    <property type="nucleotide sequence ID" value="NZ_JAHYCA010000002.1"/>
</dbReference>
<comment type="similarity">
    <text evidence="2">Belongs to the Rht family.</text>
</comment>
<evidence type="ECO:0000256" key="3">
    <source>
        <dbReference type="ARBA" id="ARBA00022475"/>
    </source>
</evidence>
<evidence type="ECO:0000256" key="1">
    <source>
        <dbReference type="ARBA" id="ARBA00004651"/>
    </source>
</evidence>
<evidence type="ECO:0000313" key="9">
    <source>
        <dbReference type="Proteomes" id="UP000769617"/>
    </source>
</evidence>
<dbReference type="PANTHER" id="PTHR30086:SF14">
    <property type="entry name" value="HOMOSERINE_HOMOSERINE LACTONE EFFLUX PROTEIN"/>
    <property type="match status" value="1"/>
</dbReference>
<keyword evidence="5 7" id="KW-1133">Transmembrane helix</keyword>
<proteinExistence type="inferred from homology"/>
<dbReference type="InterPro" id="IPR001123">
    <property type="entry name" value="LeuE-type"/>
</dbReference>
<feature type="transmembrane region" description="Helical" evidence="7">
    <location>
        <begin position="6"/>
        <end position="27"/>
    </location>
</feature>
<feature type="transmembrane region" description="Helical" evidence="7">
    <location>
        <begin position="191"/>
        <end position="208"/>
    </location>
</feature>
<dbReference type="PIRSF" id="PIRSF006324">
    <property type="entry name" value="LeuE"/>
    <property type="match status" value="1"/>
</dbReference>
<feature type="transmembrane region" description="Helical" evidence="7">
    <location>
        <begin position="71"/>
        <end position="88"/>
    </location>
</feature>
<keyword evidence="6 7" id="KW-0472">Membrane</keyword>
<accession>A0ABS6ZLJ9</accession>
<dbReference type="EMBL" id="JAHYCA010000002">
    <property type="protein sequence ID" value="MBW6390638.1"/>
    <property type="molecule type" value="Genomic_DNA"/>
</dbReference>
<sequence>MEWWTWMTFVGVITALIIFPGPVALLCTTHGLRFGRHRAFATVLGGGVASLVLMTLSALGLGAILATSETAFFVLKLLGGAYLIYLGLQAWLAKPQSPLAEAPAAVKGQSVPAMFRQGFLVGIGNPKDLLFFAALFPNFITIGEPQLLQFIILALTWLVIDTTLMTLYATLGSGLGRWFDSPGRMRAFHRTTGGLFLGAGGTLIVSSANR</sequence>
<evidence type="ECO:0000256" key="4">
    <source>
        <dbReference type="ARBA" id="ARBA00022692"/>
    </source>
</evidence>
<evidence type="ECO:0000256" key="2">
    <source>
        <dbReference type="ARBA" id="ARBA00007928"/>
    </source>
</evidence>
<keyword evidence="9" id="KW-1185">Reference proteome</keyword>
<feature type="transmembrane region" description="Helical" evidence="7">
    <location>
        <begin position="39"/>
        <end position="65"/>
    </location>
</feature>
<dbReference type="PANTHER" id="PTHR30086">
    <property type="entry name" value="ARGININE EXPORTER PROTEIN ARGO"/>
    <property type="match status" value="1"/>
</dbReference>
<dbReference type="Proteomes" id="UP000769617">
    <property type="component" value="Unassembled WGS sequence"/>
</dbReference>
<keyword evidence="4 7" id="KW-0812">Transmembrane</keyword>
<keyword evidence="3" id="KW-1003">Cell membrane</keyword>
<evidence type="ECO:0000256" key="7">
    <source>
        <dbReference type="SAM" id="Phobius"/>
    </source>
</evidence>
<feature type="transmembrane region" description="Helical" evidence="7">
    <location>
        <begin position="147"/>
        <end position="171"/>
    </location>
</feature>
<protein>
    <submittedName>
        <fullName evidence="8">LysE family translocator</fullName>
    </submittedName>
</protein>
<evidence type="ECO:0000256" key="5">
    <source>
        <dbReference type="ARBA" id="ARBA00022989"/>
    </source>
</evidence>
<dbReference type="Pfam" id="PF01810">
    <property type="entry name" value="LysE"/>
    <property type="match status" value="1"/>
</dbReference>
<evidence type="ECO:0000313" key="8">
    <source>
        <dbReference type="EMBL" id="MBW6390638.1"/>
    </source>
</evidence>
<comment type="caution">
    <text evidence="8">The sequence shown here is derived from an EMBL/GenBank/DDBJ whole genome shotgun (WGS) entry which is preliminary data.</text>
</comment>